<keyword evidence="3 4" id="KW-0539">Nucleus</keyword>
<protein>
    <recommendedName>
        <fullName evidence="10">DDT domain-containing protein</fullName>
    </recommendedName>
</protein>
<dbReference type="PANTHER" id="PTHR32075">
    <property type="entry name" value="ISWI CHROMATIN-REMODELING COMPLEX SUBUNIT YPL216W-RELATED"/>
    <property type="match status" value="1"/>
</dbReference>
<feature type="compositionally biased region" description="Basic and acidic residues" evidence="5">
    <location>
        <begin position="636"/>
        <end position="646"/>
    </location>
</feature>
<feature type="compositionally biased region" description="Acidic residues" evidence="5">
    <location>
        <begin position="471"/>
        <end position="485"/>
    </location>
</feature>
<dbReference type="PROSITE" id="PS51136">
    <property type="entry name" value="WAC"/>
    <property type="match status" value="1"/>
</dbReference>
<evidence type="ECO:0000313" key="9">
    <source>
        <dbReference type="Proteomes" id="UP000603453"/>
    </source>
</evidence>
<feature type="region of interest" description="Disordered" evidence="5">
    <location>
        <begin position="636"/>
        <end position="705"/>
    </location>
</feature>
<dbReference type="PANTHER" id="PTHR32075:SF6">
    <property type="entry name" value="ISWI CHROMATIN-REMODELING COMPLEX SUBUNIT YPL216W-RELATED"/>
    <property type="match status" value="1"/>
</dbReference>
<dbReference type="GO" id="GO:0005634">
    <property type="term" value="C:nucleus"/>
    <property type="evidence" value="ECO:0007669"/>
    <property type="project" value="UniProtKB-SubCell"/>
</dbReference>
<feature type="domain" description="DDT" evidence="6">
    <location>
        <begin position="390"/>
        <end position="453"/>
    </location>
</feature>
<sequence>MPLLNRKRVPLTPNIPYDPKRKRKEVWYLRFTNEVFTSYESYINKLTLYHQPIWECEATGRQNLTYEQALESEKTEHDRAEYKFCQALRISILNRIKFRKCLFYFARIVEILPRQPHEYQRPITWSIQHHQQHNESPSISNSESEDDTNVPRQPNGRLRFPDAFLHPTPQSPTHSENDSNQDPQSDTDSFSDLCQYKVQLIDEGGHPLENCTRIVEGSDIKREKYIYNRQNVQSFIRECSYRDNYINAPWLIKAAVASTYNIDTRLPEHLQEAQDRAFAKTSKKRKISSQTKTPDEREAEKKARKEETLLQKAKLKQERDKLREERKKQSAVKYPLEDLDLPIYRKDPNLNWVLVDMSPLKFDAKDATIPYPSGGRAERPTPHHDSPIPPELFDSFLSIWAFLTVFAEPLKLSAYSVDEFERALFHNTHQPKATVLVEYNSCLLNVIINERKEDTVNETINGEVMEMYVESLEEKEEDHEDEDDGNNNGSKLKDETTSVLPKVERGWRDKEHLKMSQKWDSKELRANYDRRGWETTLIGCLNDIATPDLVPDIDALLRHLVPRVGSTAADREKQYPTLSIKQKLDILGFLVDVVNESNLIKNYMDYCQEQLSEFRKQKVELNKESKSLSFRRIEMDKRDKAEKSEETSDEDDSDTSDSDDSENDSNDDSDADSDSSEQRLAGRERRHQSRQEKLKQKQREREEMEIQRKKMYAEQREVAKLKNHEQRTKAGERRKLEEEERVLKKKEEHLEKSMRRYMTLRIRPLGKDRFNNRYIYLDNVGVSNTYGSGRLYVNSPTDGDIQLMMERDYDTEVPDQPWGRGGGRWFIKKLMREQGLLEESIWLENRMDELNTDHASDYKGWWKYYSDPEEIQQLMSWLNPKGCREHKLKNELLKQQANIIDSMKKRAHVSYLIYALTKTESITKRATRAKSATNSETWDKSKS</sequence>
<evidence type="ECO:0000256" key="5">
    <source>
        <dbReference type="SAM" id="MobiDB-lite"/>
    </source>
</evidence>
<accession>A0A8H7QJD8</accession>
<dbReference type="GO" id="GO:0031509">
    <property type="term" value="P:subtelomeric heterochromatin formation"/>
    <property type="evidence" value="ECO:0007669"/>
    <property type="project" value="TreeGrafter"/>
</dbReference>
<feature type="compositionally biased region" description="Acidic residues" evidence="5">
    <location>
        <begin position="647"/>
        <end position="675"/>
    </location>
</feature>
<reference evidence="8" key="1">
    <citation type="submission" date="2020-12" db="EMBL/GenBank/DDBJ databases">
        <title>Metabolic potential, ecology and presence of endohyphal bacteria is reflected in genomic diversity of Mucoromycotina.</title>
        <authorList>
            <person name="Muszewska A."/>
            <person name="Okrasinska A."/>
            <person name="Steczkiewicz K."/>
            <person name="Drgas O."/>
            <person name="Orlowska M."/>
            <person name="Perlinska-Lenart U."/>
            <person name="Aleksandrzak-Piekarczyk T."/>
            <person name="Szatraj K."/>
            <person name="Zielenkiewicz U."/>
            <person name="Pilsyk S."/>
            <person name="Malc E."/>
            <person name="Mieczkowski P."/>
            <person name="Kruszewska J.S."/>
            <person name="Biernat P."/>
            <person name="Pawlowska J."/>
        </authorList>
    </citation>
    <scope>NUCLEOTIDE SEQUENCE</scope>
    <source>
        <strain evidence="8">WA0000017839</strain>
    </source>
</reference>
<comment type="subcellular location">
    <subcellularLocation>
        <location evidence="1 4">Nucleus</location>
    </subcellularLocation>
</comment>
<dbReference type="InterPro" id="IPR028942">
    <property type="entry name" value="WHIM1_dom"/>
</dbReference>
<feature type="compositionally biased region" description="Basic and acidic residues" evidence="5">
    <location>
        <begin position="676"/>
        <end position="705"/>
    </location>
</feature>
<dbReference type="Pfam" id="PF15612">
    <property type="entry name" value="WHIM1"/>
    <property type="match status" value="1"/>
</dbReference>
<dbReference type="Pfam" id="PF10537">
    <property type="entry name" value="WAC_Acf1_DNA_bd"/>
    <property type="match status" value="1"/>
</dbReference>
<name>A0A8H7QJD8_9FUNG</name>
<feature type="compositionally biased region" description="Polar residues" evidence="5">
    <location>
        <begin position="171"/>
        <end position="188"/>
    </location>
</feature>
<dbReference type="Pfam" id="PF02791">
    <property type="entry name" value="DDT"/>
    <property type="match status" value="1"/>
</dbReference>
<evidence type="ECO:0000313" key="8">
    <source>
        <dbReference type="EMBL" id="KAG2193757.1"/>
    </source>
</evidence>
<evidence type="ECO:0000256" key="4">
    <source>
        <dbReference type="PROSITE-ProRule" id="PRU00475"/>
    </source>
</evidence>
<feature type="region of interest" description="Disordered" evidence="5">
    <location>
        <begin position="471"/>
        <end position="498"/>
    </location>
</feature>
<dbReference type="GO" id="GO:0000785">
    <property type="term" value="C:chromatin"/>
    <property type="evidence" value="ECO:0007669"/>
    <property type="project" value="UniProtKB-ARBA"/>
</dbReference>
<dbReference type="PROSITE" id="PS50827">
    <property type="entry name" value="DDT"/>
    <property type="match status" value="1"/>
</dbReference>
<proteinExistence type="predicted"/>
<dbReference type="Pfam" id="PF15613">
    <property type="entry name" value="WSD"/>
    <property type="match status" value="1"/>
</dbReference>
<dbReference type="EMBL" id="JAEPRD010000218">
    <property type="protein sequence ID" value="KAG2193757.1"/>
    <property type="molecule type" value="Genomic_DNA"/>
</dbReference>
<dbReference type="Proteomes" id="UP000603453">
    <property type="component" value="Unassembled WGS sequence"/>
</dbReference>
<evidence type="ECO:0000256" key="1">
    <source>
        <dbReference type="ARBA" id="ARBA00004123"/>
    </source>
</evidence>
<feature type="region of interest" description="Disordered" evidence="5">
    <location>
        <begin position="128"/>
        <end position="188"/>
    </location>
</feature>
<dbReference type="GO" id="GO:0000781">
    <property type="term" value="C:chromosome, telomeric region"/>
    <property type="evidence" value="ECO:0007669"/>
    <property type="project" value="GOC"/>
</dbReference>
<organism evidence="8 9">
    <name type="scientific">Mucor saturninus</name>
    <dbReference type="NCBI Taxonomy" id="64648"/>
    <lineage>
        <taxon>Eukaryota</taxon>
        <taxon>Fungi</taxon>
        <taxon>Fungi incertae sedis</taxon>
        <taxon>Mucoromycota</taxon>
        <taxon>Mucoromycotina</taxon>
        <taxon>Mucoromycetes</taxon>
        <taxon>Mucorales</taxon>
        <taxon>Mucorineae</taxon>
        <taxon>Mucoraceae</taxon>
        <taxon>Mucor</taxon>
    </lineage>
</organism>
<evidence type="ECO:0008006" key="10">
    <source>
        <dbReference type="Google" id="ProtNLM"/>
    </source>
</evidence>
<evidence type="ECO:0000256" key="2">
    <source>
        <dbReference type="ARBA" id="ARBA00023054"/>
    </source>
</evidence>
<feature type="region of interest" description="Disordered" evidence="5">
    <location>
        <begin position="275"/>
        <end position="327"/>
    </location>
</feature>
<feature type="domain" description="WAC" evidence="7">
    <location>
        <begin position="24"/>
        <end position="132"/>
    </location>
</feature>
<comment type="caution">
    <text evidence="8">The sequence shown here is derived from an EMBL/GenBank/DDBJ whole genome shotgun (WGS) entry which is preliminary data.</text>
</comment>
<dbReference type="InterPro" id="IPR018501">
    <property type="entry name" value="DDT_dom"/>
</dbReference>
<gene>
    <name evidence="8" type="ORF">INT47_005038</name>
</gene>
<evidence type="ECO:0000256" key="3">
    <source>
        <dbReference type="ARBA" id="ARBA00023242"/>
    </source>
</evidence>
<evidence type="ECO:0000259" key="6">
    <source>
        <dbReference type="PROSITE" id="PS50827"/>
    </source>
</evidence>
<evidence type="ECO:0000259" key="7">
    <source>
        <dbReference type="PROSITE" id="PS51136"/>
    </source>
</evidence>
<keyword evidence="9" id="KW-1185">Reference proteome</keyword>
<dbReference type="OrthoDB" id="332390at2759"/>
<dbReference type="InterPro" id="IPR028941">
    <property type="entry name" value="WHIM2_dom"/>
</dbReference>
<dbReference type="AlphaFoldDB" id="A0A8H7QJD8"/>
<dbReference type="InterPro" id="IPR013136">
    <property type="entry name" value="WSTF_Acf1_Cbp146"/>
</dbReference>
<feature type="compositionally biased region" description="Basic and acidic residues" evidence="5">
    <location>
        <begin position="293"/>
        <end position="327"/>
    </location>
</feature>
<keyword evidence="2" id="KW-0175">Coiled coil</keyword>